<organism evidence="2">
    <name type="scientific">viral metagenome</name>
    <dbReference type="NCBI Taxonomy" id="1070528"/>
    <lineage>
        <taxon>unclassified sequences</taxon>
        <taxon>metagenomes</taxon>
        <taxon>organismal metagenomes</taxon>
    </lineage>
</organism>
<evidence type="ECO:0000313" key="2">
    <source>
        <dbReference type="EMBL" id="QHU05655.1"/>
    </source>
</evidence>
<feature type="transmembrane region" description="Helical" evidence="1">
    <location>
        <begin position="134"/>
        <end position="154"/>
    </location>
</feature>
<reference evidence="2" key="1">
    <citation type="journal article" date="2020" name="Nature">
        <title>Giant virus diversity and host interactions through global metagenomics.</title>
        <authorList>
            <person name="Schulz F."/>
            <person name="Roux S."/>
            <person name="Paez-Espino D."/>
            <person name="Jungbluth S."/>
            <person name="Walsh D.A."/>
            <person name="Denef V.J."/>
            <person name="McMahon K.D."/>
            <person name="Konstantinidis K.T."/>
            <person name="Eloe-Fadrosh E.A."/>
            <person name="Kyrpides N.C."/>
            <person name="Woyke T."/>
        </authorList>
    </citation>
    <scope>NUCLEOTIDE SEQUENCE</scope>
    <source>
        <strain evidence="2">GVMAG-M-3300027736-24</strain>
    </source>
</reference>
<dbReference type="AlphaFoldDB" id="A0A6C0JIL0"/>
<sequence>MARTQSNMSLMEMSDSIEELANKYETLWEQVDTLYKDGVTMKHVESAIEKYVGQINGRIDLLNSKTHDRIEVLSNKVSDIIENDIGKLTTHERSNYNQIRGILEVLDGTVSDKNDWVHFQITLLQSDNRTNKALIQWMFYTIVIMFIIILYKFYN</sequence>
<protein>
    <submittedName>
        <fullName evidence="2">Uncharacterized protein</fullName>
    </submittedName>
</protein>
<accession>A0A6C0JIL0</accession>
<keyword evidence="1" id="KW-1133">Transmembrane helix</keyword>
<dbReference type="EMBL" id="MN740417">
    <property type="protein sequence ID" value="QHU05655.1"/>
    <property type="molecule type" value="Genomic_DNA"/>
</dbReference>
<keyword evidence="1" id="KW-0812">Transmembrane</keyword>
<keyword evidence="1" id="KW-0472">Membrane</keyword>
<proteinExistence type="predicted"/>
<evidence type="ECO:0000256" key="1">
    <source>
        <dbReference type="SAM" id="Phobius"/>
    </source>
</evidence>
<name>A0A6C0JIL0_9ZZZZ</name>